<feature type="repeat" description="TPR" evidence="3">
    <location>
        <begin position="357"/>
        <end position="390"/>
    </location>
</feature>
<evidence type="ECO:0000313" key="4">
    <source>
        <dbReference type="EMBL" id="CAG5115742.1"/>
    </source>
</evidence>
<protein>
    <recommendedName>
        <fullName evidence="6">Tetratricopeptide repeat protein</fullName>
    </recommendedName>
</protein>
<dbReference type="PANTHER" id="PTHR44858:SF1">
    <property type="entry name" value="UDP-N-ACETYLGLUCOSAMINE--PEPTIDE N-ACETYLGLUCOSAMINYLTRANSFERASE SPINDLY-RELATED"/>
    <property type="match status" value="1"/>
</dbReference>
<dbReference type="InterPro" id="IPR011990">
    <property type="entry name" value="TPR-like_helical_dom_sf"/>
</dbReference>
<dbReference type="Pfam" id="PF13432">
    <property type="entry name" value="TPR_16"/>
    <property type="match status" value="2"/>
</dbReference>
<dbReference type="OrthoDB" id="1658288at2759"/>
<dbReference type="PANTHER" id="PTHR44858">
    <property type="entry name" value="TETRATRICOPEPTIDE REPEAT PROTEIN 6"/>
    <property type="match status" value="1"/>
</dbReference>
<evidence type="ECO:0000256" key="2">
    <source>
        <dbReference type="ARBA" id="ARBA00022803"/>
    </source>
</evidence>
<accession>A0A8S3YK44</accession>
<proteinExistence type="predicted"/>
<evidence type="ECO:0000256" key="1">
    <source>
        <dbReference type="ARBA" id="ARBA00022737"/>
    </source>
</evidence>
<evidence type="ECO:0000256" key="3">
    <source>
        <dbReference type="PROSITE-ProRule" id="PRU00339"/>
    </source>
</evidence>
<evidence type="ECO:0000313" key="5">
    <source>
        <dbReference type="Proteomes" id="UP000678393"/>
    </source>
</evidence>
<sequence>IRKQKDILEHTKKKMQRQETAGARQEIKEQTQAVSIPATTNIDVIALAVETKTSSEAVTQLTPAEKALEAGRKYVILPNIKKRRRHDKKLDIAMIEAVEKMLVKPAGKLLKHASLPQLNRVIEREMKVPWKIRVYRASLPNLLNFDEYKTRKRMPAGEDERDWVRKIWNRWFDQVFPPTPDDSDHVDVDFRDQEPVDREENEKPCTEVVSNILSQDVSEIEPILDTPENRQIYQIILQEIEKLSGSDETTNRHTAFDFCRRGALYRKIGQLKKAEMDLNRAIDMESDLLDAYWHRHLLFILQDRKAAALDDLKLILTKNKHHPGAHRSMAEINKQQNDTTMAIFNYSSAIKVNPSDHEAYFQRAQMYEQRGDMLLAMEDYAKAMKIMPSRTDAIMKHAMYYFENGNWQSAIKDFTQMLKVDPLSATAYLYRGQAYTKLNNWVSAVQDFSSAIHHDPHNWQAFFLRACILRKAHPRKALQDFSVSLLLNDTEDNYLSYLHRGILYDSLK</sequence>
<keyword evidence="5" id="KW-1185">Reference proteome</keyword>
<feature type="non-terminal residue" evidence="4">
    <location>
        <position position="508"/>
    </location>
</feature>
<reference evidence="4" key="1">
    <citation type="submission" date="2021-04" db="EMBL/GenBank/DDBJ databases">
        <authorList>
            <consortium name="Molecular Ecology Group"/>
        </authorList>
    </citation>
    <scope>NUCLEOTIDE SEQUENCE</scope>
</reference>
<dbReference type="SMART" id="SM00028">
    <property type="entry name" value="TPR"/>
    <property type="match status" value="6"/>
</dbReference>
<dbReference type="PROSITE" id="PS50005">
    <property type="entry name" value="TPR"/>
    <property type="match status" value="3"/>
</dbReference>
<keyword evidence="1" id="KW-0677">Repeat</keyword>
<organism evidence="4 5">
    <name type="scientific">Candidula unifasciata</name>
    <dbReference type="NCBI Taxonomy" id="100452"/>
    <lineage>
        <taxon>Eukaryota</taxon>
        <taxon>Metazoa</taxon>
        <taxon>Spiralia</taxon>
        <taxon>Lophotrochozoa</taxon>
        <taxon>Mollusca</taxon>
        <taxon>Gastropoda</taxon>
        <taxon>Heterobranchia</taxon>
        <taxon>Euthyneura</taxon>
        <taxon>Panpulmonata</taxon>
        <taxon>Eupulmonata</taxon>
        <taxon>Stylommatophora</taxon>
        <taxon>Helicina</taxon>
        <taxon>Helicoidea</taxon>
        <taxon>Geomitridae</taxon>
        <taxon>Candidula</taxon>
    </lineage>
</organism>
<dbReference type="Proteomes" id="UP000678393">
    <property type="component" value="Unassembled WGS sequence"/>
</dbReference>
<dbReference type="AlphaFoldDB" id="A0A8S3YK44"/>
<feature type="repeat" description="TPR" evidence="3">
    <location>
        <begin position="425"/>
        <end position="458"/>
    </location>
</feature>
<keyword evidence="2 3" id="KW-0802">TPR repeat</keyword>
<name>A0A8S3YK44_9EUPU</name>
<gene>
    <name evidence="4" type="ORF">CUNI_LOCUS1300</name>
</gene>
<comment type="caution">
    <text evidence="4">The sequence shown here is derived from an EMBL/GenBank/DDBJ whole genome shotgun (WGS) entry which is preliminary data.</text>
</comment>
<evidence type="ECO:0008006" key="6">
    <source>
        <dbReference type="Google" id="ProtNLM"/>
    </source>
</evidence>
<dbReference type="SUPFAM" id="SSF48452">
    <property type="entry name" value="TPR-like"/>
    <property type="match status" value="2"/>
</dbReference>
<feature type="repeat" description="TPR" evidence="3">
    <location>
        <begin position="391"/>
        <end position="424"/>
    </location>
</feature>
<feature type="non-terminal residue" evidence="4">
    <location>
        <position position="1"/>
    </location>
</feature>
<dbReference type="EMBL" id="CAJHNH020000159">
    <property type="protein sequence ID" value="CAG5115742.1"/>
    <property type="molecule type" value="Genomic_DNA"/>
</dbReference>
<dbReference type="Pfam" id="PF13181">
    <property type="entry name" value="TPR_8"/>
    <property type="match status" value="1"/>
</dbReference>
<dbReference type="Gene3D" id="1.25.40.10">
    <property type="entry name" value="Tetratricopeptide repeat domain"/>
    <property type="match status" value="3"/>
</dbReference>
<dbReference type="InterPro" id="IPR050498">
    <property type="entry name" value="Ycf3"/>
</dbReference>
<dbReference type="InterPro" id="IPR019734">
    <property type="entry name" value="TPR_rpt"/>
</dbReference>